<feature type="region of interest" description="Disordered" evidence="1">
    <location>
        <begin position="294"/>
        <end position="332"/>
    </location>
</feature>
<feature type="compositionally biased region" description="Basic and acidic residues" evidence="1">
    <location>
        <begin position="442"/>
        <end position="453"/>
    </location>
</feature>
<feature type="compositionally biased region" description="Acidic residues" evidence="1">
    <location>
        <begin position="430"/>
        <end position="440"/>
    </location>
</feature>
<dbReference type="EMBL" id="JARIHO010000019">
    <property type="protein sequence ID" value="KAJ7347623.1"/>
    <property type="molecule type" value="Genomic_DNA"/>
</dbReference>
<feature type="region of interest" description="Disordered" evidence="1">
    <location>
        <begin position="408"/>
        <end position="453"/>
    </location>
</feature>
<evidence type="ECO:0000313" key="3">
    <source>
        <dbReference type="Proteomes" id="UP001218218"/>
    </source>
</evidence>
<comment type="caution">
    <text evidence="2">The sequence shown here is derived from an EMBL/GenBank/DDBJ whole genome shotgun (WGS) entry which is preliminary data.</text>
</comment>
<protein>
    <submittedName>
        <fullName evidence="2">Uncharacterized protein</fullName>
    </submittedName>
</protein>
<reference evidence="2" key="1">
    <citation type="submission" date="2023-03" db="EMBL/GenBank/DDBJ databases">
        <title>Massive genome expansion in bonnet fungi (Mycena s.s.) driven by repeated elements and novel gene families across ecological guilds.</title>
        <authorList>
            <consortium name="Lawrence Berkeley National Laboratory"/>
            <person name="Harder C.B."/>
            <person name="Miyauchi S."/>
            <person name="Viragh M."/>
            <person name="Kuo A."/>
            <person name="Thoen E."/>
            <person name="Andreopoulos B."/>
            <person name="Lu D."/>
            <person name="Skrede I."/>
            <person name="Drula E."/>
            <person name="Henrissat B."/>
            <person name="Morin E."/>
            <person name="Kohler A."/>
            <person name="Barry K."/>
            <person name="LaButti K."/>
            <person name="Morin E."/>
            <person name="Salamov A."/>
            <person name="Lipzen A."/>
            <person name="Mereny Z."/>
            <person name="Hegedus B."/>
            <person name="Baldrian P."/>
            <person name="Stursova M."/>
            <person name="Weitz H."/>
            <person name="Taylor A."/>
            <person name="Grigoriev I.V."/>
            <person name="Nagy L.G."/>
            <person name="Martin F."/>
            <person name="Kauserud H."/>
        </authorList>
    </citation>
    <scope>NUCLEOTIDE SEQUENCE</scope>
    <source>
        <strain evidence="2">CBHHK002</strain>
    </source>
</reference>
<evidence type="ECO:0000313" key="2">
    <source>
        <dbReference type="EMBL" id="KAJ7347623.1"/>
    </source>
</evidence>
<accession>A0AAD7A1R4</accession>
<name>A0AAD7A1R4_9AGAR</name>
<dbReference type="AlphaFoldDB" id="A0AAD7A1R4"/>
<sequence length="453" mass="47758">MSEATTAGHHTRAATRASLYDAPAPIYGPSATSSPTDDVRGSIEDGRNSPHPIATLYSTVVTGGPVPLERGISPSVSDARLSSIEPAPLRGGADFGPVVVENQQDDGDWIPVTRSTACTHRPHSALGGSIPRQNTVAVPTAQASTPSTVVPATNEMSREDYEALARRYQAMADDARSAAKISDTRVEQAGYSAVLGDSGSLEDSLGNQGNIISGSNVAIATEKQDGSSVELLVPISPISSPVPGPSRAKGKGVDPGNWGNTSFLRNFSEKDFQEQRDAFENYAEINRVLKEETITTPPDFFDDLRDPELSGGSPPAVTGNPHIGSQSGQTKDEKIAELEARLSFFDQQAPKKPATSEPKKSQTKTVVDDYITKLVRPDQKLKKLNANHVRMTPGRIAIGSTLDKAIRGSAKLASAPPPGSSDSSSSSSSDEPEPLSDGELSETGRHPAGTDRV</sequence>
<keyword evidence="3" id="KW-1185">Reference proteome</keyword>
<evidence type="ECO:0000256" key="1">
    <source>
        <dbReference type="SAM" id="MobiDB-lite"/>
    </source>
</evidence>
<gene>
    <name evidence="2" type="ORF">DFH08DRAFT_937008</name>
</gene>
<proteinExistence type="predicted"/>
<feature type="compositionally biased region" description="Low complexity" evidence="1">
    <location>
        <begin position="420"/>
        <end position="429"/>
    </location>
</feature>
<organism evidence="2 3">
    <name type="scientific">Mycena albidolilacea</name>
    <dbReference type="NCBI Taxonomy" id="1033008"/>
    <lineage>
        <taxon>Eukaryota</taxon>
        <taxon>Fungi</taxon>
        <taxon>Dikarya</taxon>
        <taxon>Basidiomycota</taxon>
        <taxon>Agaricomycotina</taxon>
        <taxon>Agaricomycetes</taxon>
        <taxon>Agaricomycetidae</taxon>
        <taxon>Agaricales</taxon>
        <taxon>Marasmiineae</taxon>
        <taxon>Mycenaceae</taxon>
        <taxon>Mycena</taxon>
    </lineage>
</organism>
<feature type="region of interest" description="Disordered" evidence="1">
    <location>
        <begin position="344"/>
        <end position="364"/>
    </location>
</feature>
<feature type="compositionally biased region" description="Basic and acidic residues" evidence="1">
    <location>
        <begin position="37"/>
        <end position="48"/>
    </location>
</feature>
<dbReference type="Proteomes" id="UP001218218">
    <property type="component" value="Unassembled WGS sequence"/>
</dbReference>
<feature type="region of interest" description="Disordered" evidence="1">
    <location>
        <begin position="1"/>
        <end position="51"/>
    </location>
</feature>